<dbReference type="EMBL" id="BGPR01035856">
    <property type="protein sequence ID" value="GBO10879.1"/>
    <property type="molecule type" value="Genomic_DNA"/>
</dbReference>
<evidence type="ECO:0000313" key="2">
    <source>
        <dbReference type="Proteomes" id="UP000499080"/>
    </source>
</evidence>
<evidence type="ECO:0000313" key="1">
    <source>
        <dbReference type="EMBL" id="GBO10879.1"/>
    </source>
</evidence>
<proteinExistence type="predicted"/>
<accession>A0A4Y2UCU8</accession>
<organism evidence="1 2">
    <name type="scientific">Araneus ventricosus</name>
    <name type="common">Orbweaver spider</name>
    <name type="synonym">Epeira ventricosa</name>
    <dbReference type="NCBI Taxonomy" id="182803"/>
    <lineage>
        <taxon>Eukaryota</taxon>
        <taxon>Metazoa</taxon>
        <taxon>Ecdysozoa</taxon>
        <taxon>Arthropoda</taxon>
        <taxon>Chelicerata</taxon>
        <taxon>Arachnida</taxon>
        <taxon>Araneae</taxon>
        <taxon>Araneomorphae</taxon>
        <taxon>Entelegynae</taxon>
        <taxon>Araneoidea</taxon>
        <taxon>Araneidae</taxon>
        <taxon>Araneus</taxon>
    </lineage>
</organism>
<dbReference type="AlphaFoldDB" id="A0A4Y2UCU8"/>
<reference evidence="1 2" key="1">
    <citation type="journal article" date="2019" name="Sci. Rep.">
        <title>Orb-weaving spider Araneus ventricosus genome elucidates the spidroin gene catalogue.</title>
        <authorList>
            <person name="Kono N."/>
            <person name="Nakamura H."/>
            <person name="Ohtoshi R."/>
            <person name="Moran D.A.P."/>
            <person name="Shinohara A."/>
            <person name="Yoshida Y."/>
            <person name="Fujiwara M."/>
            <person name="Mori M."/>
            <person name="Tomita M."/>
            <person name="Arakawa K."/>
        </authorList>
    </citation>
    <scope>NUCLEOTIDE SEQUENCE [LARGE SCALE GENOMIC DNA]</scope>
</reference>
<name>A0A4Y2UCU8_ARAVE</name>
<dbReference type="Proteomes" id="UP000499080">
    <property type="component" value="Unassembled WGS sequence"/>
</dbReference>
<gene>
    <name evidence="1" type="ORF">AVEN_41623_1</name>
</gene>
<comment type="caution">
    <text evidence="1">The sequence shown here is derived from an EMBL/GenBank/DDBJ whole genome shotgun (WGS) entry which is preliminary data.</text>
</comment>
<protein>
    <submittedName>
        <fullName evidence="1">Uncharacterized protein</fullName>
    </submittedName>
</protein>
<sequence length="89" mass="9998">MVTKMPLSTVGSNLFGTFSGNYLPWVLKRCHPSLFNVVDILPLEFESIVNTGEIGEESYNIVPIEIRDSTQASRLRSAEKKRLLITLKS</sequence>
<keyword evidence="2" id="KW-1185">Reference proteome</keyword>